<dbReference type="RefSeq" id="WP_269310113.1">
    <property type="nucleotide sequence ID" value="NZ_CP098242.1"/>
</dbReference>
<evidence type="ECO:0000313" key="7">
    <source>
        <dbReference type="Proteomes" id="UP001156215"/>
    </source>
</evidence>
<dbReference type="AlphaFoldDB" id="A0A9E9M0P1"/>
<accession>A0A9E9M0P1</accession>
<feature type="domain" description="Nudix hydrolase" evidence="5">
    <location>
        <begin position="4"/>
        <end position="136"/>
    </location>
</feature>
<comment type="cofactor">
    <cofactor evidence="4">
        <name>Mg(2+)</name>
        <dbReference type="ChEBI" id="CHEBI:18420"/>
    </cofactor>
</comment>
<comment type="similarity">
    <text evidence="1 4">Belongs to the Nudix hydrolase family. NudJ subfamily.</text>
</comment>
<evidence type="ECO:0000256" key="2">
    <source>
        <dbReference type="ARBA" id="ARBA00011245"/>
    </source>
</evidence>
<dbReference type="InterPro" id="IPR015797">
    <property type="entry name" value="NUDIX_hydrolase-like_dom_sf"/>
</dbReference>
<keyword evidence="4 6" id="KW-0378">Hydrolase</keyword>
<dbReference type="EMBL" id="CP098242">
    <property type="protein sequence ID" value="WAW11017.1"/>
    <property type="molecule type" value="Genomic_DNA"/>
</dbReference>
<dbReference type="PANTHER" id="PTHR43222:SF11">
    <property type="entry name" value="PHOSPHATASE NUDJ"/>
    <property type="match status" value="1"/>
</dbReference>
<dbReference type="InterPro" id="IPR033713">
    <property type="entry name" value="NudJ"/>
</dbReference>
<dbReference type="Gene3D" id="3.90.79.10">
    <property type="entry name" value="Nucleoside Triphosphate Pyrophosphohydrolase"/>
    <property type="match status" value="1"/>
</dbReference>
<dbReference type="CDD" id="cd03675">
    <property type="entry name" value="NUDIX_Hydrolase"/>
    <property type="match status" value="1"/>
</dbReference>
<dbReference type="Pfam" id="PF00293">
    <property type="entry name" value="NUDIX"/>
    <property type="match status" value="1"/>
</dbReference>
<reference evidence="6" key="1">
    <citation type="journal article" date="2022" name="Front. Microbiol.">
        <title>New perspectives on an old grouping: The genomic and phenotypic variability of Oxalobacter formigenes and the implications for calcium oxalate stone prevention.</title>
        <authorList>
            <person name="Chmiel J.A."/>
            <person name="Carr C."/>
            <person name="Stuivenberg G.A."/>
            <person name="Venema R."/>
            <person name="Chanyi R.M."/>
            <person name="Al K.F."/>
            <person name="Giguere D."/>
            <person name="Say H."/>
            <person name="Akouris P.P."/>
            <person name="Dominguez Romero S.A."/>
            <person name="Kwong A."/>
            <person name="Tai V."/>
            <person name="Koval S.F."/>
            <person name="Razvi H."/>
            <person name="Bjazevic J."/>
            <person name="Burton J.P."/>
        </authorList>
    </citation>
    <scope>NUCLEOTIDE SEQUENCE</scope>
    <source>
        <strain evidence="6">WoOx3</strain>
    </source>
</reference>
<dbReference type="SUPFAM" id="SSF55811">
    <property type="entry name" value="Nudix"/>
    <property type="match status" value="1"/>
</dbReference>
<dbReference type="EC" id="3.6.1.-" evidence="4"/>
<evidence type="ECO:0000256" key="4">
    <source>
        <dbReference type="RuleBase" id="RU364043"/>
    </source>
</evidence>
<evidence type="ECO:0000256" key="1">
    <source>
        <dbReference type="ARBA" id="ARBA00007608"/>
    </source>
</evidence>
<protein>
    <recommendedName>
        <fullName evidence="3 4">Phosphatase NudJ</fullName>
        <ecNumber evidence="4">3.6.1.-</ecNumber>
    </recommendedName>
</protein>
<dbReference type="PROSITE" id="PS51462">
    <property type="entry name" value="NUDIX"/>
    <property type="match status" value="1"/>
</dbReference>
<dbReference type="PANTHER" id="PTHR43222">
    <property type="entry name" value="NUDIX HYDROLASE 23"/>
    <property type="match status" value="1"/>
</dbReference>
<dbReference type="GO" id="GO:0017110">
    <property type="term" value="F:nucleoside diphosphate phosphatase activity"/>
    <property type="evidence" value="ECO:0007669"/>
    <property type="project" value="InterPro"/>
</dbReference>
<comment type="subunit">
    <text evidence="2 4">Monomer.</text>
</comment>
<keyword evidence="7" id="KW-1185">Reference proteome</keyword>
<keyword evidence="4" id="KW-0460">Magnesium</keyword>
<dbReference type="GO" id="GO:0004787">
    <property type="term" value="F:thiamine diphosphate phosphatase activity"/>
    <property type="evidence" value="ECO:0007669"/>
    <property type="project" value="InterPro"/>
</dbReference>
<evidence type="ECO:0000256" key="3">
    <source>
        <dbReference type="ARBA" id="ARBA00015552"/>
    </source>
</evidence>
<sequence length="160" mass="18117">MSEIWRPYIVVAAVVERDGRFLLVEEQEANGVLTLNQPGGLLEAGESLQQAVVREALEESAYDFHPDGFLGTYHLNYRMPDGSDASYIRFAFTGSLGMLHNRPLDPDIIRTVWMTRDEMAACPQRHRSTVVMQCIDDYVTGQKAPLSYVSRYQFINRAVS</sequence>
<evidence type="ECO:0000259" key="5">
    <source>
        <dbReference type="PROSITE" id="PS51462"/>
    </source>
</evidence>
<proteinExistence type="inferred from homology"/>
<dbReference type="InterPro" id="IPR000086">
    <property type="entry name" value="NUDIX_hydrolase_dom"/>
</dbReference>
<dbReference type="GO" id="GO:0017111">
    <property type="term" value="F:ribonucleoside triphosphate phosphatase activity"/>
    <property type="evidence" value="ECO:0007669"/>
    <property type="project" value="InterPro"/>
</dbReference>
<dbReference type="Proteomes" id="UP001156215">
    <property type="component" value="Chromosome"/>
</dbReference>
<name>A0A9E9M0P1_9BURK</name>
<gene>
    <name evidence="4" type="primary">nudJ</name>
    <name evidence="6" type="ORF">NB640_05130</name>
</gene>
<evidence type="ECO:0000313" key="6">
    <source>
        <dbReference type="EMBL" id="WAW11017.1"/>
    </source>
</evidence>
<organism evidence="6 7">
    <name type="scientific">Oxalobacter vibrioformis</name>
    <dbReference type="NCBI Taxonomy" id="933080"/>
    <lineage>
        <taxon>Bacteria</taxon>
        <taxon>Pseudomonadati</taxon>
        <taxon>Pseudomonadota</taxon>
        <taxon>Betaproteobacteria</taxon>
        <taxon>Burkholderiales</taxon>
        <taxon>Oxalobacteraceae</taxon>
        <taxon>Oxalobacter</taxon>
    </lineage>
</organism>
<dbReference type="KEGG" id="ovb:NB640_05130"/>